<dbReference type="PANTHER" id="PTHR22876:SF5">
    <property type="entry name" value="CHROMOSOME 9 OPEN READING FRAME 85"/>
    <property type="match status" value="1"/>
</dbReference>
<comment type="caution">
    <text evidence="2">The sequence shown here is derived from an EMBL/GenBank/DDBJ whole genome shotgun (WGS) entry which is preliminary data.</text>
</comment>
<dbReference type="Pfam" id="PF10217">
    <property type="entry name" value="DUF2039"/>
    <property type="match status" value="1"/>
</dbReference>
<feature type="compositionally biased region" description="Polar residues" evidence="1">
    <location>
        <begin position="196"/>
        <end position="216"/>
    </location>
</feature>
<proteinExistence type="predicted"/>
<organism evidence="2 3">
    <name type="scientific">Tieghemostelium lacteum</name>
    <name type="common">Slime mold</name>
    <name type="synonym">Dictyostelium lacteum</name>
    <dbReference type="NCBI Taxonomy" id="361077"/>
    <lineage>
        <taxon>Eukaryota</taxon>
        <taxon>Amoebozoa</taxon>
        <taxon>Evosea</taxon>
        <taxon>Eumycetozoa</taxon>
        <taxon>Dictyostelia</taxon>
        <taxon>Dictyosteliales</taxon>
        <taxon>Raperosteliaceae</taxon>
        <taxon>Tieghemostelium</taxon>
    </lineage>
</organism>
<feature type="compositionally biased region" description="Acidic residues" evidence="1">
    <location>
        <begin position="146"/>
        <end position="165"/>
    </location>
</feature>
<dbReference type="Proteomes" id="UP000076078">
    <property type="component" value="Unassembled WGS sequence"/>
</dbReference>
<feature type="compositionally biased region" description="Basic and acidic residues" evidence="1">
    <location>
        <begin position="127"/>
        <end position="145"/>
    </location>
</feature>
<gene>
    <name evidence="2" type="ORF">DLAC_06571</name>
</gene>
<dbReference type="EMBL" id="LODT01000029">
    <property type="protein sequence ID" value="KYQ92581.1"/>
    <property type="molecule type" value="Genomic_DNA"/>
</dbReference>
<evidence type="ECO:0000256" key="1">
    <source>
        <dbReference type="SAM" id="MobiDB-lite"/>
    </source>
</evidence>
<dbReference type="OMA" id="YHELCED"/>
<protein>
    <submittedName>
        <fullName evidence="2">Uncharacterized protein</fullName>
    </submittedName>
</protein>
<sequence>MGGGNKSSRANNKQRTAFKHNPGSKKTEMILALPNEGLCYKCHETIEWRKRYRRYKPLTVPGKCNKCQQKTVKRAYHSTCDDCSIKNNICAKCNEPKGIINKIVSKEEQDKEQAQIREALKSMTERQRRTFFREVEKGKDSKDKEGEDDEDFDEDDEDFDSEVEEEPKPKSNSTSTNVASVDDKQKPQQPEQKQQILKTESTPTQKSSEQKPQQTLKQKDIKEEEDEDEEDEDEEDDDEEYDDEDYDDDEEDEEDEE</sequence>
<feature type="region of interest" description="Disordered" evidence="1">
    <location>
        <begin position="1"/>
        <end position="24"/>
    </location>
</feature>
<feature type="compositionally biased region" description="Polar residues" evidence="1">
    <location>
        <begin position="1"/>
        <end position="15"/>
    </location>
</feature>
<feature type="region of interest" description="Disordered" evidence="1">
    <location>
        <begin position="127"/>
        <end position="257"/>
    </location>
</feature>
<name>A0A151ZF40_TIELA</name>
<keyword evidence="3" id="KW-1185">Reference proteome</keyword>
<dbReference type="InterPro" id="IPR019351">
    <property type="entry name" value="DUF2039"/>
</dbReference>
<dbReference type="AlphaFoldDB" id="A0A151ZF40"/>
<evidence type="ECO:0000313" key="2">
    <source>
        <dbReference type="EMBL" id="KYQ92581.1"/>
    </source>
</evidence>
<feature type="compositionally biased region" description="Acidic residues" evidence="1">
    <location>
        <begin position="223"/>
        <end position="257"/>
    </location>
</feature>
<evidence type="ECO:0000313" key="3">
    <source>
        <dbReference type="Proteomes" id="UP000076078"/>
    </source>
</evidence>
<feature type="compositionally biased region" description="Polar residues" evidence="1">
    <location>
        <begin position="170"/>
        <end position="179"/>
    </location>
</feature>
<dbReference type="InParanoid" id="A0A151ZF40"/>
<accession>A0A151ZF40</accession>
<dbReference type="PANTHER" id="PTHR22876">
    <property type="entry name" value="ZGC:101016"/>
    <property type="match status" value="1"/>
</dbReference>
<reference evidence="2 3" key="1">
    <citation type="submission" date="2015-12" db="EMBL/GenBank/DDBJ databases">
        <title>Dictyostelia acquired genes for synthesis and detection of signals that induce cell-type specialization by lateral gene transfer from prokaryotes.</title>
        <authorList>
            <person name="Gloeckner G."/>
            <person name="Schaap P."/>
        </authorList>
    </citation>
    <scope>NUCLEOTIDE SEQUENCE [LARGE SCALE GENOMIC DNA]</scope>
    <source>
        <strain evidence="2 3">TK</strain>
    </source>
</reference>
<dbReference type="OrthoDB" id="250548at2759"/>